<dbReference type="Gene3D" id="2.60.40.1240">
    <property type="match status" value="1"/>
</dbReference>
<protein>
    <recommendedName>
        <fullName evidence="4">DUF4352 domain-containing protein</fullName>
    </recommendedName>
</protein>
<reference evidence="5" key="1">
    <citation type="journal article" date="2021" name="Proc. Natl. Acad. Sci. U.S.A.">
        <title>A Catalog of Tens of Thousands of Viruses from Human Metagenomes Reveals Hidden Associations with Chronic Diseases.</title>
        <authorList>
            <person name="Tisza M.J."/>
            <person name="Buck C.B."/>
        </authorList>
    </citation>
    <scope>NUCLEOTIDE SEQUENCE</scope>
    <source>
        <strain evidence="5">CtOIB27</strain>
    </source>
</reference>
<keyword evidence="3" id="KW-0812">Transmembrane</keyword>
<dbReference type="EMBL" id="BK014734">
    <property type="protein sequence ID" value="DAD73301.1"/>
    <property type="molecule type" value="Genomic_DNA"/>
</dbReference>
<feature type="compositionally biased region" description="Low complexity" evidence="2">
    <location>
        <begin position="138"/>
        <end position="147"/>
    </location>
</feature>
<proteinExistence type="predicted"/>
<organism evidence="5">
    <name type="scientific">Siphoviridae sp. ctOIB27</name>
    <dbReference type="NCBI Taxonomy" id="2826308"/>
    <lineage>
        <taxon>Viruses</taxon>
        <taxon>Duplodnaviria</taxon>
        <taxon>Heunggongvirae</taxon>
        <taxon>Uroviricota</taxon>
        <taxon>Caudoviricetes</taxon>
    </lineage>
</organism>
<feature type="domain" description="DUF4352" evidence="4">
    <location>
        <begin position="154"/>
        <end position="272"/>
    </location>
</feature>
<feature type="transmembrane region" description="Helical" evidence="3">
    <location>
        <begin position="102"/>
        <end position="122"/>
    </location>
</feature>
<evidence type="ECO:0000313" key="5">
    <source>
        <dbReference type="EMBL" id="DAD73301.1"/>
    </source>
</evidence>
<accession>A0A8S5LTE6</accession>
<keyword evidence="3" id="KW-1133">Transmembrane helix</keyword>
<dbReference type="InterPro" id="IPR029051">
    <property type="entry name" value="DUF4352"/>
</dbReference>
<evidence type="ECO:0000256" key="3">
    <source>
        <dbReference type="SAM" id="Phobius"/>
    </source>
</evidence>
<keyword evidence="3" id="KW-0472">Membrane</keyword>
<evidence type="ECO:0000256" key="2">
    <source>
        <dbReference type="SAM" id="MobiDB-lite"/>
    </source>
</evidence>
<name>A0A8S5LTE6_9CAUD</name>
<evidence type="ECO:0000259" key="4">
    <source>
        <dbReference type="Pfam" id="PF11611"/>
    </source>
</evidence>
<evidence type="ECO:0000256" key="1">
    <source>
        <dbReference type="ARBA" id="ARBA00022729"/>
    </source>
</evidence>
<dbReference type="Pfam" id="PF11611">
    <property type="entry name" value="DUF4352"/>
    <property type="match status" value="1"/>
</dbReference>
<dbReference type="InterPro" id="IPR029050">
    <property type="entry name" value="Immunoprotect_excell_Ig-like"/>
</dbReference>
<sequence length="280" mass="30160">MSDCIIQISRDNSFYGSGLTVGVALDGCDVGTLKNGEELRAVAAPGQHELSFYRYRRLDKTISFTIAEGQQNAFFTIKINASNRVDVVGGLKTKKQAKRPSGCLTALIVFLCLFVFIGAAFASCGSSSKPEKVGTSVSSSQQPPQQSDSGPETFGVGDQVVLDGVAVTLLSVTENSGQNYVSPDDGKVFVLCEFEIENNSSRDIASSTMLSFESYIDGYTTSLSLTAMMSSDEPQLDGTIAAGKKMKGVVGYEAPQDWSEIEIRFSPSFWGSEIVFEYKK</sequence>
<keyword evidence="1" id="KW-0732">Signal</keyword>
<feature type="region of interest" description="Disordered" evidence="2">
    <location>
        <begin position="132"/>
        <end position="153"/>
    </location>
</feature>